<organism evidence="3 4">
    <name type="scientific">Pedobacter albus</name>
    <dbReference type="NCBI Taxonomy" id="3113905"/>
    <lineage>
        <taxon>Bacteria</taxon>
        <taxon>Pseudomonadati</taxon>
        <taxon>Bacteroidota</taxon>
        <taxon>Sphingobacteriia</taxon>
        <taxon>Sphingobacteriales</taxon>
        <taxon>Sphingobacteriaceae</taxon>
        <taxon>Pedobacter</taxon>
    </lineage>
</organism>
<feature type="domain" description="DUF3347" evidence="2">
    <location>
        <begin position="30"/>
        <end position="118"/>
    </location>
</feature>
<evidence type="ECO:0000259" key="2">
    <source>
        <dbReference type="Pfam" id="PF11827"/>
    </source>
</evidence>
<dbReference type="RefSeq" id="WP_330108804.1">
    <property type="nucleotide sequence ID" value="NZ_JAZDQT010000003.1"/>
</dbReference>
<sequence>MKKLTFTLALVGMVLINAIAQVKNEPAQLLSSYYGVKDALVNGNAAEAGTKATEFLAVVKAIDGKSLAEPNRKAFLELKEKLAFDAEHISESKDIAHQRDHFAAFSTNLYALAKAVKLSGQPIYQEYCPMKKMYWLSSEQTIKNPYYGKSMLTCGKVTDTIN</sequence>
<keyword evidence="1" id="KW-0732">Signal</keyword>
<feature type="signal peptide" evidence="1">
    <location>
        <begin position="1"/>
        <end position="20"/>
    </location>
</feature>
<evidence type="ECO:0000313" key="3">
    <source>
        <dbReference type="EMBL" id="MEE1946497.1"/>
    </source>
</evidence>
<comment type="caution">
    <text evidence="3">The sequence shown here is derived from an EMBL/GenBank/DDBJ whole genome shotgun (WGS) entry which is preliminary data.</text>
</comment>
<dbReference type="Proteomes" id="UP001336835">
    <property type="component" value="Unassembled WGS sequence"/>
</dbReference>
<feature type="chain" id="PRO_5046906088" evidence="1">
    <location>
        <begin position="21"/>
        <end position="162"/>
    </location>
</feature>
<proteinExistence type="predicted"/>
<evidence type="ECO:0000313" key="4">
    <source>
        <dbReference type="Proteomes" id="UP001336835"/>
    </source>
</evidence>
<keyword evidence="4" id="KW-1185">Reference proteome</keyword>
<gene>
    <name evidence="3" type="ORF">VRU48_15335</name>
</gene>
<accession>A0ABU7IAK2</accession>
<dbReference type="EMBL" id="JAZDQT010000003">
    <property type="protein sequence ID" value="MEE1946497.1"/>
    <property type="molecule type" value="Genomic_DNA"/>
</dbReference>
<protein>
    <submittedName>
        <fullName evidence="3">DUF3347 domain-containing protein</fullName>
    </submittedName>
</protein>
<reference evidence="3 4" key="1">
    <citation type="submission" date="2024-01" db="EMBL/GenBank/DDBJ databases">
        <title>Pedobacter sp. nov., isolated from fresh soil.</title>
        <authorList>
            <person name="Le N.T.T."/>
        </authorList>
    </citation>
    <scope>NUCLEOTIDE SEQUENCE [LARGE SCALE GENOMIC DNA]</scope>
    <source>
        <strain evidence="3 4">KR3-3</strain>
    </source>
</reference>
<dbReference type="InterPro" id="IPR021782">
    <property type="entry name" value="DUF3347"/>
</dbReference>
<dbReference type="Pfam" id="PF11827">
    <property type="entry name" value="DUF3347"/>
    <property type="match status" value="1"/>
</dbReference>
<evidence type="ECO:0000256" key="1">
    <source>
        <dbReference type="SAM" id="SignalP"/>
    </source>
</evidence>
<name>A0ABU7IAK2_9SPHI</name>